<name>Q0V4X2_PHANO</name>
<feature type="region of interest" description="Disordered" evidence="1">
    <location>
        <begin position="73"/>
        <end position="113"/>
    </location>
</feature>
<feature type="region of interest" description="Disordered" evidence="1">
    <location>
        <begin position="155"/>
        <end position="187"/>
    </location>
</feature>
<sequence>MLRPLRAWPTCGCATHNALTSLTGHALLSWAYRSLSASNWNQDHSQIKAKAQSHTFSLDAKYLRDSTFAHITRPQPKNRAHNLWLKRPPPPQRPAPFSLGPASPSPKDARSARPVSGYKYPLFANPHWVKGWKTNGPFRAIEKIRRLGVTSVNARRGNTVGQRSSQSGAGLTLLDLTKSQQRKSHVE</sequence>
<reference evidence="3" key="1">
    <citation type="journal article" date="2007" name="Plant Cell">
        <title>Dothideomycete-plant interactions illuminated by genome sequencing and EST analysis of the wheat pathogen Stagonospora nodorum.</title>
        <authorList>
            <person name="Hane J.K."/>
            <person name="Lowe R.G."/>
            <person name="Solomon P.S."/>
            <person name="Tan K.C."/>
            <person name="Schoch C.L."/>
            <person name="Spatafora J.W."/>
            <person name="Crous P.W."/>
            <person name="Kodira C."/>
            <person name="Birren B.W."/>
            <person name="Galagan J.E."/>
            <person name="Torriani S.F."/>
            <person name="McDonald B.A."/>
            <person name="Oliver R.P."/>
        </authorList>
    </citation>
    <scope>NUCLEOTIDE SEQUENCE [LARGE SCALE GENOMIC DNA]</scope>
    <source>
        <strain evidence="3">SN15 / ATCC MYA-4574 / FGSC 10173</strain>
    </source>
</reference>
<accession>Q0V4X2</accession>
<dbReference type="InParanoid" id="Q0V4X2"/>
<gene>
    <name evidence="2" type="ORF">SNOG_00942</name>
</gene>
<organism evidence="2 3">
    <name type="scientific">Phaeosphaeria nodorum (strain SN15 / ATCC MYA-4574 / FGSC 10173)</name>
    <name type="common">Glume blotch fungus</name>
    <name type="synonym">Parastagonospora nodorum</name>
    <dbReference type="NCBI Taxonomy" id="321614"/>
    <lineage>
        <taxon>Eukaryota</taxon>
        <taxon>Fungi</taxon>
        <taxon>Dikarya</taxon>
        <taxon>Ascomycota</taxon>
        <taxon>Pezizomycotina</taxon>
        <taxon>Dothideomycetes</taxon>
        <taxon>Pleosporomycetidae</taxon>
        <taxon>Pleosporales</taxon>
        <taxon>Pleosporineae</taxon>
        <taxon>Phaeosphaeriaceae</taxon>
        <taxon>Parastagonospora</taxon>
    </lineage>
</organism>
<dbReference type="GeneID" id="5967569"/>
<evidence type="ECO:0000256" key="1">
    <source>
        <dbReference type="SAM" id="MobiDB-lite"/>
    </source>
</evidence>
<evidence type="ECO:0000313" key="2">
    <source>
        <dbReference type="EMBL" id="EAT92437.1"/>
    </source>
</evidence>
<protein>
    <submittedName>
        <fullName evidence="2">Uncharacterized protein</fullName>
    </submittedName>
</protein>
<dbReference type="KEGG" id="pno:SNOG_00942"/>
<dbReference type="HOGENOM" id="CLU_1448203_0_0_1"/>
<dbReference type="AlphaFoldDB" id="Q0V4X2"/>
<dbReference type="Proteomes" id="UP000001055">
    <property type="component" value="Unassembled WGS sequence"/>
</dbReference>
<feature type="compositionally biased region" description="Polar residues" evidence="1">
    <location>
        <begin position="159"/>
        <end position="169"/>
    </location>
</feature>
<proteinExistence type="predicted"/>
<evidence type="ECO:0000313" key="3">
    <source>
        <dbReference type="Proteomes" id="UP000001055"/>
    </source>
</evidence>
<dbReference type="EMBL" id="CH445325">
    <property type="protein sequence ID" value="EAT92437.1"/>
    <property type="molecule type" value="Genomic_DNA"/>
</dbReference>
<dbReference type="RefSeq" id="XP_001791608.1">
    <property type="nucleotide sequence ID" value="XM_001791556.1"/>
</dbReference>